<feature type="compositionally biased region" description="Polar residues" evidence="1">
    <location>
        <begin position="19"/>
        <end position="29"/>
    </location>
</feature>
<sequence>MFRDWVDISPHLKNHNETLEQQNSRSETCASDYHNTRRRPRPERWEARARGELHWSPGLGTTSSHVSSMSQLLESSGLGHLPREWAAPCGHGDCPAVSTKIWTGRGQTWDNNFILVFAFAHFHITVATGTELAVFNSSTAELSCRVVRDVVSRTTEVLVRDPGQGECGGGSLSGRHTDLAYTQPSAPGRCRGDVDTLDMGRELGA</sequence>
<organism evidence="2 3">
    <name type="scientific">Elysia crispata</name>
    <name type="common">lettuce slug</name>
    <dbReference type="NCBI Taxonomy" id="231223"/>
    <lineage>
        <taxon>Eukaryota</taxon>
        <taxon>Metazoa</taxon>
        <taxon>Spiralia</taxon>
        <taxon>Lophotrochozoa</taxon>
        <taxon>Mollusca</taxon>
        <taxon>Gastropoda</taxon>
        <taxon>Heterobranchia</taxon>
        <taxon>Euthyneura</taxon>
        <taxon>Panpulmonata</taxon>
        <taxon>Sacoglossa</taxon>
        <taxon>Placobranchoidea</taxon>
        <taxon>Plakobranchidae</taxon>
        <taxon>Elysia</taxon>
    </lineage>
</organism>
<reference evidence="2" key="1">
    <citation type="journal article" date="2023" name="G3 (Bethesda)">
        <title>A reference genome for the long-term kleptoplast-retaining sea slug Elysia crispata morphotype clarki.</title>
        <authorList>
            <person name="Eastman K.E."/>
            <person name="Pendleton A.L."/>
            <person name="Shaikh M.A."/>
            <person name="Suttiyut T."/>
            <person name="Ogas R."/>
            <person name="Tomko P."/>
            <person name="Gavelis G."/>
            <person name="Widhalm J.R."/>
            <person name="Wisecaver J.H."/>
        </authorList>
    </citation>
    <scope>NUCLEOTIDE SEQUENCE</scope>
    <source>
        <strain evidence="2">ECLA1</strain>
    </source>
</reference>
<dbReference type="AlphaFoldDB" id="A0AAE1D9S6"/>
<dbReference type="EMBL" id="JAWDGP010004696">
    <property type="protein sequence ID" value="KAK3762542.1"/>
    <property type="molecule type" value="Genomic_DNA"/>
</dbReference>
<comment type="caution">
    <text evidence="2">The sequence shown here is derived from an EMBL/GenBank/DDBJ whole genome shotgun (WGS) entry which is preliminary data.</text>
</comment>
<evidence type="ECO:0000313" key="3">
    <source>
        <dbReference type="Proteomes" id="UP001283361"/>
    </source>
</evidence>
<name>A0AAE1D9S6_9GAST</name>
<feature type="region of interest" description="Disordered" evidence="1">
    <location>
        <begin position="14"/>
        <end position="45"/>
    </location>
</feature>
<protein>
    <submittedName>
        <fullName evidence="2">Uncharacterized protein</fullName>
    </submittedName>
</protein>
<accession>A0AAE1D9S6</accession>
<proteinExistence type="predicted"/>
<evidence type="ECO:0000256" key="1">
    <source>
        <dbReference type="SAM" id="MobiDB-lite"/>
    </source>
</evidence>
<gene>
    <name evidence="2" type="ORF">RRG08_006966</name>
</gene>
<dbReference type="Proteomes" id="UP001283361">
    <property type="component" value="Unassembled WGS sequence"/>
</dbReference>
<keyword evidence="3" id="KW-1185">Reference proteome</keyword>
<evidence type="ECO:0000313" key="2">
    <source>
        <dbReference type="EMBL" id="KAK3762542.1"/>
    </source>
</evidence>